<comment type="caution">
    <text evidence="1">The sequence shown here is derived from an EMBL/GenBank/DDBJ whole genome shotgun (WGS) entry which is preliminary data.</text>
</comment>
<accession>A0A8S9Z877</accession>
<proteinExistence type="predicted"/>
<sequence length="161" mass="17445">MIDEGTTSTCSKCAVQGNNQPLLAIRGHAGRNTNNPLTDVIRRRAKEYDDDLVGYGLTHDTFGTGNQTMFVDLANKNGAALETQFLQGLGSGAARSILVNRGDVNAGCVNLANDLNMEHEYLKGCLLYAPACEYGITWAVWLQFLSLNMETKEILIGTGET</sequence>
<dbReference type="OrthoDB" id="6302219at2759"/>
<name>A0A8S9Z877_9TREM</name>
<organism evidence="1 2">
    <name type="scientific">Paragonimus skrjabini miyazakii</name>
    <dbReference type="NCBI Taxonomy" id="59628"/>
    <lineage>
        <taxon>Eukaryota</taxon>
        <taxon>Metazoa</taxon>
        <taxon>Spiralia</taxon>
        <taxon>Lophotrochozoa</taxon>
        <taxon>Platyhelminthes</taxon>
        <taxon>Trematoda</taxon>
        <taxon>Digenea</taxon>
        <taxon>Plagiorchiida</taxon>
        <taxon>Troglotremata</taxon>
        <taxon>Troglotrematidae</taxon>
        <taxon>Paragonimus</taxon>
    </lineage>
</organism>
<gene>
    <name evidence="1" type="ORF">EG68_01047</name>
</gene>
<reference evidence="1" key="1">
    <citation type="submission" date="2019-07" db="EMBL/GenBank/DDBJ databases">
        <title>Annotation for the trematode Paragonimus miyazaki's.</title>
        <authorList>
            <person name="Choi Y.-J."/>
        </authorList>
    </citation>
    <scope>NUCLEOTIDE SEQUENCE</scope>
    <source>
        <strain evidence="1">Japan</strain>
    </source>
</reference>
<dbReference type="EMBL" id="JTDE01000317">
    <property type="protein sequence ID" value="KAF7261613.1"/>
    <property type="molecule type" value="Genomic_DNA"/>
</dbReference>
<keyword evidence="2" id="KW-1185">Reference proteome</keyword>
<dbReference type="AlphaFoldDB" id="A0A8S9Z877"/>
<evidence type="ECO:0000313" key="1">
    <source>
        <dbReference type="EMBL" id="KAF7261613.1"/>
    </source>
</evidence>
<evidence type="ECO:0000313" key="2">
    <source>
        <dbReference type="Proteomes" id="UP000822476"/>
    </source>
</evidence>
<protein>
    <submittedName>
        <fullName evidence="1">Uncharacterized protein</fullName>
    </submittedName>
</protein>
<dbReference type="Proteomes" id="UP000822476">
    <property type="component" value="Unassembled WGS sequence"/>
</dbReference>